<dbReference type="PANTHER" id="PTHR33137:SF44">
    <property type="entry name" value="MEDIATOR COMPLEX SUBUNIT 15 KIX DOMAIN-CONTAINING PROTEIN"/>
    <property type="match status" value="1"/>
</dbReference>
<dbReference type="InterPro" id="IPR044661">
    <property type="entry name" value="MED15a/b/c-like"/>
</dbReference>
<dbReference type="EMBL" id="MNCJ02000319">
    <property type="protein sequence ID" value="KAF5812061.1"/>
    <property type="molecule type" value="Genomic_DNA"/>
</dbReference>
<dbReference type="AlphaFoldDB" id="A0A9K3NTI0"/>
<keyword evidence="3" id="KW-1185">Reference proteome</keyword>
<organism evidence="2 3">
    <name type="scientific">Helianthus annuus</name>
    <name type="common">Common sunflower</name>
    <dbReference type="NCBI Taxonomy" id="4232"/>
    <lineage>
        <taxon>Eukaryota</taxon>
        <taxon>Viridiplantae</taxon>
        <taxon>Streptophyta</taxon>
        <taxon>Embryophyta</taxon>
        <taxon>Tracheophyta</taxon>
        <taxon>Spermatophyta</taxon>
        <taxon>Magnoliopsida</taxon>
        <taxon>eudicotyledons</taxon>
        <taxon>Gunneridae</taxon>
        <taxon>Pentapetalae</taxon>
        <taxon>asterids</taxon>
        <taxon>campanulids</taxon>
        <taxon>Asterales</taxon>
        <taxon>Asteraceae</taxon>
        <taxon>Asteroideae</taxon>
        <taxon>Heliantheae alliance</taxon>
        <taxon>Heliantheae</taxon>
        <taxon>Helianthus</taxon>
    </lineage>
</organism>
<feature type="region of interest" description="Disordered" evidence="1">
    <location>
        <begin position="392"/>
        <end position="425"/>
    </location>
</feature>
<proteinExistence type="predicted"/>
<gene>
    <name evidence="2" type="ORF">HanXRQr2_Chr04g0188431</name>
</gene>
<dbReference type="GO" id="GO:0003713">
    <property type="term" value="F:transcription coactivator activity"/>
    <property type="evidence" value="ECO:0007669"/>
    <property type="project" value="InterPro"/>
</dbReference>
<name>A0A9K3NTI0_HELAN</name>
<dbReference type="PANTHER" id="PTHR33137">
    <property type="entry name" value="MEDIATOR OF RNA POLYMERASE II TRANSCRIPTION SUBUNIT 15A-RELATED"/>
    <property type="match status" value="1"/>
</dbReference>
<evidence type="ECO:0000313" key="2">
    <source>
        <dbReference type="EMBL" id="KAF5812061.1"/>
    </source>
</evidence>
<reference evidence="2" key="1">
    <citation type="journal article" date="2017" name="Nature">
        <title>The sunflower genome provides insights into oil metabolism, flowering and Asterid evolution.</title>
        <authorList>
            <person name="Badouin H."/>
            <person name="Gouzy J."/>
            <person name="Grassa C.J."/>
            <person name="Murat F."/>
            <person name="Staton S.E."/>
            <person name="Cottret L."/>
            <person name="Lelandais-Briere C."/>
            <person name="Owens G.L."/>
            <person name="Carrere S."/>
            <person name="Mayjonade B."/>
            <person name="Legrand L."/>
            <person name="Gill N."/>
            <person name="Kane N.C."/>
            <person name="Bowers J.E."/>
            <person name="Hubner S."/>
            <person name="Bellec A."/>
            <person name="Berard A."/>
            <person name="Berges H."/>
            <person name="Blanchet N."/>
            <person name="Boniface M.C."/>
            <person name="Brunel D."/>
            <person name="Catrice O."/>
            <person name="Chaidir N."/>
            <person name="Claudel C."/>
            <person name="Donnadieu C."/>
            <person name="Faraut T."/>
            <person name="Fievet G."/>
            <person name="Helmstetter N."/>
            <person name="King M."/>
            <person name="Knapp S.J."/>
            <person name="Lai Z."/>
            <person name="Le Paslier M.C."/>
            <person name="Lippi Y."/>
            <person name="Lorenzon L."/>
            <person name="Mandel J.R."/>
            <person name="Marage G."/>
            <person name="Marchand G."/>
            <person name="Marquand E."/>
            <person name="Bret-Mestries E."/>
            <person name="Morien E."/>
            <person name="Nambeesan S."/>
            <person name="Nguyen T."/>
            <person name="Pegot-Espagnet P."/>
            <person name="Pouilly N."/>
            <person name="Raftis F."/>
            <person name="Sallet E."/>
            <person name="Schiex T."/>
            <person name="Thomas J."/>
            <person name="Vandecasteele C."/>
            <person name="Vares D."/>
            <person name="Vear F."/>
            <person name="Vautrin S."/>
            <person name="Crespi M."/>
            <person name="Mangin B."/>
            <person name="Burke J.M."/>
            <person name="Salse J."/>
            <person name="Munos S."/>
            <person name="Vincourt P."/>
            <person name="Rieseberg L.H."/>
            <person name="Langlade N.B."/>
        </authorList>
    </citation>
    <scope>NUCLEOTIDE SEQUENCE</scope>
    <source>
        <tissue evidence="2">Leaves</tissue>
    </source>
</reference>
<reference evidence="2" key="2">
    <citation type="submission" date="2020-06" db="EMBL/GenBank/DDBJ databases">
        <title>Helianthus annuus Genome sequencing and assembly Release 2.</title>
        <authorList>
            <person name="Gouzy J."/>
            <person name="Langlade N."/>
            <person name="Munos S."/>
        </authorList>
    </citation>
    <scope>NUCLEOTIDE SEQUENCE</scope>
    <source>
        <tissue evidence="2">Leaves</tissue>
    </source>
</reference>
<evidence type="ECO:0000256" key="1">
    <source>
        <dbReference type="SAM" id="MobiDB-lite"/>
    </source>
</evidence>
<protein>
    <submittedName>
        <fullName evidence="2">Uncharacterized protein</fullName>
    </submittedName>
</protein>
<evidence type="ECO:0000313" key="3">
    <source>
        <dbReference type="Proteomes" id="UP000215914"/>
    </source>
</evidence>
<sequence>MMDGFDLIDSDFDADLDMWIKFYFENVLEEPMTDFGTSVDDMTINPNYPSQSLMEILDTDAYFGEGSSNASQFGMAREMMQSSSITFNNSNAGTLHGSGQILSSAVKTLSNHAAQSSQNQPNITFDDQMRQFHYQTPSVQQQQNLNQNQFQLQQVTGTSGDLISLVRQQQVRKMRAILSAPVGFKTLDEFPSRDTYREYLFRQATTADDKYMLGKNASYLEKMLRFLNITSVDMVPEDDKRVYEYMNIIVNYMAFTTKAKPGGFFQHHVPVHQSPNGPSVQPPNPSQRATNQETNMVNFNQGFTSRRLPTEQSGMTSSSNITCFPIGLGSPISVFSNATATNLPFHQVNHQLPQMFNPEKMKQPMRKTNAFPKPKIRSGRSPLISSFDINGVVSSSSSRRGRSPLTTVETQKHTEPTGTRFRGPQTSEDAVHHLTQVVKSVSSKELSSSLTDIGLMEKAADIIPDFMPTNLVGNVNNKPHSKTRRELSVGPPEWDIYPTETSFNKKPKIENKWTLLEEIKEVNSILLETTIHAVLDPSEDNITILGDYEGIKLKCLFRNICFPDLLSPYGSISSEKMPEFGVLFIVPFDYPASTTRIFRSGQNALKNEPWGTLYEDMLTRFDVSIREVRGILCVGELAKMWDASAHAVMTEFIRKLGGENYGLTYGTWESCISSSSGSN</sequence>
<accession>A0A9K3NTI0</accession>
<dbReference type="Proteomes" id="UP000215914">
    <property type="component" value="Unassembled WGS sequence"/>
</dbReference>
<comment type="caution">
    <text evidence="2">The sequence shown here is derived from an EMBL/GenBank/DDBJ whole genome shotgun (WGS) entry which is preliminary data.</text>
</comment>
<dbReference type="Gramene" id="mRNA:HanXRQr2_Chr04g0188431">
    <property type="protein sequence ID" value="mRNA:HanXRQr2_Chr04g0188431"/>
    <property type="gene ID" value="HanXRQr2_Chr04g0188431"/>
</dbReference>
<dbReference type="GO" id="GO:0031490">
    <property type="term" value="F:chromatin DNA binding"/>
    <property type="evidence" value="ECO:0000318"/>
    <property type="project" value="GO_Central"/>
</dbReference>